<feature type="domain" description="FAS1-like dehydratase" evidence="1">
    <location>
        <begin position="84"/>
        <end position="146"/>
    </location>
</feature>
<comment type="caution">
    <text evidence="2">The sequence shown here is derived from an EMBL/GenBank/DDBJ whole genome shotgun (WGS) entry which is preliminary data.</text>
</comment>
<dbReference type="InterPro" id="IPR029069">
    <property type="entry name" value="HotDog_dom_sf"/>
</dbReference>
<sequence length="293" mass="32148">MTDGTAAEPGAGLERFIADWHPQPLRTTDAMDARRAAELAATLDLDAAPQAGDALPTMWQWVYFTEFPATAELGVDGHPRDGHFLPPIPHRRRMFAGARLTVHSPLVLGRTATRRAEVLSTKVKHGKTGELLFVTVGYRYEQDGEHRLTEEHDLVYRSEAESSTSFTRVTEPLAPQDVPWSSHPTTHPVLLFRFSALTANAHRIHYDEAYTTGVEGFPALVVHGPLLALYMSELARARSDRPLTGFQFRLMRPVFVGDVFRAQGTPDADGSAAELSLVSGVGNLHATARASFG</sequence>
<organism evidence="2 3">
    <name type="scientific">Mycolicibacterium vaccae ATCC 25954</name>
    <dbReference type="NCBI Taxonomy" id="1194972"/>
    <lineage>
        <taxon>Bacteria</taxon>
        <taxon>Bacillati</taxon>
        <taxon>Actinomycetota</taxon>
        <taxon>Actinomycetes</taxon>
        <taxon>Mycobacteriales</taxon>
        <taxon>Mycobacteriaceae</taxon>
        <taxon>Mycolicibacterium</taxon>
    </lineage>
</organism>
<protein>
    <submittedName>
        <fullName evidence="2">MaoC like domain-containing protein</fullName>
    </submittedName>
</protein>
<dbReference type="Gene3D" id="3.10.129.10">
    <property type="entry name" value="Hotdog Thioesterase"/>
    <property type="match status" value="2"/>
</dbReference>
<accession>K0UFU7</accession>
<dbReference type="GO" id="GO:0019171">
    <property type="term" value="F:(3R)-hydroxyacyl-[acyl-carrier-protein] dehydratase activity"/>
    <property type="evidence" value="ECO:0007669"/>
    <property type="project" value="TreeGrafter"/>
</dbReference>
<reference evidence="2 3" key="1">
    <citation type="journal article" date="2012" name="J. Bacteriol.">
        <title>Complete Genome Sequence of Mycobacterium vaccae Type Strain ATCC 25954.</title>
        <authorList>
            <person name="Ho Y.S."/>
            <person name="Adroub S.A."/>
            <person name="Abadi M."/>
            <person name="Al Alwan B."/>
            <person name="Alkhateeb R."/>
            <person name="Gao G."/>
            <person name="Ragab A."/>
            <person name="Ali S."/>
            <person name="van Soolingen D."/>
            <person name="Bitter W."/>
            <person name="Pain A."/>
            <person name="Abdallah A.M."/>
        </authorList>
    </citation>
    <scope>NUCLEOTIDE SEQUENCE [LARGE SCALE GENOMIC DNA]</scope>
    <source>
        <strain evidence="2 3">ATCC 25954</strain>
    </source>
</reference>
<dbReference type="InterPro" id="IPR052741">
    <property type="entry name" value="Mitochondrial_HTD2"/>
</dbReference>
<proteinExistence type="predicted"/>
<name>K0UFU7_MYCVA</name>
<dbReference type="RefSeq" id="WP_003933880.1">
    <property type="nucleotide sequence ID" value="NZ_JH814707.1"/>
</dbReference>
<dbReference type="SUPFAM" id="SSF54637">
    <property type="entry name" value="Thioesterase/thiol ester dehydrase-isomerase"/>
    <property type="match status" value="2"/>
</dbReference>
<dbReference type="InterPro" id="IPR039569">
    <property type="entry name" value="FAS1-like_DH_region"/>
</dbReference>
<dbReference type="Proteomes" id="UP000006072">
    <property type="component" value="Unassembled WGS sequence"/>
</dbReference>
<dbReference type="EMBL" id="ALQA01000072">
    <property type="protein sequence ID" value="EJZ05736.1"/>
    <property type="molecule type" value="Genomic_DNA"/>
</dbReference>
<dbReference type="PANTHER" id="PTHR28152">
    <property type="entry name" value="HYDROXYACYL-THIOESTER DEHYDRATASE TYPE 2, MITOCHONDRIAL"/>
    <property type="match status" value="1"/>
</dbReference>
<evidence type="ECO:0000259" key="1">
    <source>
        <dbReference type="Pfam" id="PF13452"/>
    </source>
</evidence>
<evidence type="ECO:0000313" key="3">
    <source>
        <dbReference type="Proteomes" id="UP000006072"/>
    </source>
</evidence>
<evidence type="ECO:0000313" key="2">
    <source>
        <dbReference type="EMBL" id="EJZ05736.1"/>
    </source>
</evidence>
<dbReference type="HOGENOM" id="CLU_028690_3_0_11"/>
<dbReference type="PATRIC" id="fig|1194972.3.peg.4808"/>
<gene>
    <name evidence="2" type="ORF">MVAC_24136</name>
</gene>
<dbReference type="AlphaFoldDB" id="K0UFU7"/>
<dbReference type="eggNOG" id="COG3777">
    <property type="taxonomic scope" value="Bacteria"/>
</dbReference>
<keyword evidence="3" id="KW-1185">Reference proteome</keyword>
<dbReference type="Pfam" id="PF13452">
    <property type="entry name" value="FAS1_DH_region"/>
    <property type="match status" value="1"/>
</dbReference>
<dbReference type="PANTHER" id="PTHR28152:SF1">
    <property type="entry name" value="HYDROXYACYL-THIOESTER DEHYDRATASE TYPE 2, MITOCHONDRIAL"/>
    <property type="match status" value="1"/>
</dbReference>